<dbReference type="Proteomes" id="UP001341840">
    <property type="component" value="Unassembled WGS sequence"/>
</dbReference>
<keyword evidence="2" id="KW-1185">Reference proteome</keyword>
<reference evidence="1 2" key="1">
    <citation type="journal article" date="2023" name="Plants (Basel)">
        <title>Bridging the Gap: Combining Genomics and Transcriptomics Approaches to Understand Stylosanthes scabra, an Orphan Legume from the Brazilian Caatinga.</title>
        <authorList>
            <person name="Ferreira-Neto J.R.C."/>
            <person name="da Silva M.D."/>
            <person name="Binneck E."/>
            <person name="de Melo N.F."/>
            <person name="da Silva R.H."/>
            <person name="de Melo A.L.T.M."/>
            <person name="Pandolfi V."/>
            <person name="Bustamante F.O."/>
            <person name="Brasileiro-Vidal A.C."/>
            <person name="Benko-Iseppon A.M."/>
        </authorList>
    </citation>
    <scope>NUCLEOTIDE SEQUENCE [LARGE SCALE GENOMIC DNA]</scope>
    <source>
        <tissue evidence="1">Leaves</tissue>
    </source>
</reference>
<gene>
    <name evidence="1" type="ORF">PIB30_055066</name>
</gene>
<name>A0ABU6YHT5_9FABA</name>
<protein>
    <submittedName>
        <fullName evidence="1">Uncharacterized protein</fullName>
    </submittedName>
</protein>
<comment type="caution">
    <text evidence="1">The sequence shown here is derived from an EMBL/GenBank/DDBJ whole genome shotgun (WGS) entry which is preliminary data.</text>
</comment>
<dbReference type="InterPro" id="IPR044824">
    <property type="entry name" value="MAIN-like"/>
</dbReference>
<sequence length="183" mass="21370">MTLDAARLMSQQTEASSPNYKYPSPFSFSAALSFISLHSHSHYQNLLRGYENSLYRLDAEFYIAGRLGKLPGRVLRTRRNTLQRSHEFAREYFRRAGFEHVAYMLEWNHDWALASALVERWRPEDRVCQGVGEDATEERLMQYTRGYIMQIIGGMLFPDASDSRVHMRWLPLLEDLDRCGQLS</sequence>
<proteinExistence type="predicted"/>
<evidence type="ECO:0000313" key="2">
    <source>
        <dbReference type="Proteomes" id="UP001341840"/>
    </source>
</evidence>
<dbReference type="PANTHER" id="PTHR46033:SF8">
    <property type="entry name" value="PROTEIN MAINTENANCE OF MERISTEMS-LIKE"/>
    <property type="match status" value="1"/>
</dbReference>
<dbReference type="PANTHER" id="PTHR46033">
    <property type="entry name" value="PROTEIN MAIN-LIKE 2"/>
    <property type="match status" value="1"/>
</dbReference>
<organism evidence="1 2">
    <name type="scientific">Stylosanthes scabra</name>
    <dbReference type="NCBI Taxonomy" id="79078"/>
    <lineage>
        <taxon>Eukaryota</taxon>
        <taxon>Viridiplantae</taxon>
        <taxon>Streptophyta</taxon>
        <taxon>Embryophyta</taxon>
        <taxon>Tracheophyta</taxon>
        <taxon>Spermatophyta</taxon>
        <taxon>Magnoliopsida</taxon>
        <taxon>eudicotyledons</taxon>
        <taxon>Gunneridae</taxon>
        <taxon>Pentapetalae</taxon>
        <taxon>rosids</taxon>
        <taxon>fabids</taxon>
        <taxon>Fabales</taxon>
        <taxon>Fabaceae</taxon>
        <taxon>Papilionoideae</taxon>
        <taxon>50 kb inversion clade</taxon>
        <taxon>dalbergioids sensu lato</taxon>
        <taxon>Dalbergieae</taxon>
        <taxon>Pterocarpus clade</taxon>
        <taxon>Stylosanthes</taxon>
    </lineage>
</organism>
<accession>A0ABU6YHT5</accession>
<evidence type="ECO:0000313" key="1">
    <source>
        <dbReference type="EMBL" id="MED6209475.1"/>
    </source>
</evidence>
<dbReference type="EMBL" id="JASCZI010242081">
    <property type="protein sequence ID" value="MED6209475.1"/>
    <property type="molecule type" value="Genomic_DNA"/>
</dbReference>